<sequence>MMLGSIKFDDRMQKLVLSSQVATGISRLPTLLQSTWDIIRSQPSPSHADSHGWHVHPSGKFTIASEWELLRDKKPVPQIHHLLWFPDHVPRQSTSIQGRITRAVHPLRHHLETHNHLFFECTYSRTVWHHVNQKAGLPWPTLTPTVGLPKMEVQDSFPSSSSRTSAYLDLLLHLTREE</sequence>
<evidence type="ECO:0000313" key="2">
    <source>
        <dbReference type="Proteomes" id="UP001151752"/>
    </source>
</evidence>
<reference evidence="1" key="1">
    <citation type="submission" date="2022-11" db="EMBL/GenBank/DDBJ databases">
        <authorList>
            <person name="Hyden B.L."/>
            <person name="Feng K."/>
            <person name="Yates T."/>
            <person name="Jawdy S."/>
            <person name="Smart L.B."/>
            <person name="Muchero W."/>
        </authorList>
    </citation>
    <scope>NUCLEOTIDE SEQUENCE</scope>
    <source>
        <tissue evidence="1">Shoot tip</tissue>
    </source>
</reference>
<evidence type="ECO:0008006" key="3">
    <source>
        <dbReference type="Google" id="ProtNLM"/>
    </source>
</evidence>
<proteinExistence type="predicted"/>
<organism evidence="1 2">
    <name type="scientific">Salix koriyanagi</name>
    <dbReference type="NCBI Taxonomy" id="2511006"/>
    <lineage>
        <taxon>Eukaryota</taxon>
        <taxon>Viridiplantae</taxon>
        <taxon>Streptophyta</taxon>
        <taxon>Embryophyta</taxon>
        <taxon>Tracheophyta</taxon>
        <taxon>Spermatophyta</taxon>
        <taxon>Magnoliopsida</taxon>
        <taxon>eudicotyledons</taxon>
        <taxon>Gunneridae</taxon>
        <taxon>Pentapetalae</taxon>
        <taxon>rosids</taxon>
        <taxon>fabids</taxon>
        <taxon>Malpighiales</taxon>
        <taxon>Salicaceae</taxon>
        <taxon>Saliceae</taxon>
        <taxon>Salix</taxon>
    </lineage>
</organism>
<dbReference type="Proteomes" id="UP001151752">
    <property type="component" value="Chromosome 14"/>
</dbReference>
<dbReference type="EMBL" id="JAPFFM010000013">
    <property type="protein sequence ID" value="KAJ6722713.1"/>
    <property type="molecule type" value="Genomic_DNA"/>
</dbReference>
<protein>
    <recommendedName>
        <fullName evidence="3">Reverse transcriptase zinc-binding domain-containing protein</fullName>
    </recommendedName>
</protein>
<evidence type="ECO:0000313" key="1">
    <source>
        <dbReference type="EMBL" id="KAJ6722713.1"/>
    </source>
</evidence>
<comment type="caution">
    <text evidence="1">The sequence shown here is derived from an EMBL/GenBank/DDBJ whole genome shotgun (WGS) entry which is preliminary data.</text>
</comment>
<accession>A0A9Q0Z698</accession>
<dbReference type="AlphaFoldDB" id="A0A9Q0Z698"/>
<reference evidence="1" key="2">
    <citation type="journal article" date="2023" name="Int. J. Mol. Sci.">
        <title>De Novo Assembly and Annotation of 11 Diverse Shrub Willow (Salix) Genomes Reveals Novel Gene Organization in Sex-Linked Regions.</title>
        <authorList>
            <person name="Hyden B."/>
            <person name="Feng K."/>
            <person name="Yates T.B."/>
            <person name="Jawdy S."/>
            <person name="Cereghino C."/>
            <person name="Smart L.B."/>
            <person name="Muchero W."/>
        </authorList>
    </citation>
    <scope>NUCLEOTIDE SEQUENCE</scope>
    <source>
        <tissue evidence="1">Shoot tip</tissue>
    </source>
</reference>
<keyword evidence="2" id="KW-1185">Reference proteome</keyword>
<gene>
    <name evidence="1" type="ORF">OIU74_007329</name>
</gene>
<name>A0A9Q0Z698_9ROSI</name>